<dbReference type="OrthoDB" id="3647690at2759"/>
<protein>
    <recommendedName>
        <fullName evidence="5">HDA1 complex subunit</fullName>
    </recommendedName>
</protein>
<dbReference type="RefSeq" id="XP_046014286.1">
    <property type="nucleotide sequence ID" value="XM_046147854.1"/>
</dbReference>
<feature type="compositionally biased region" description="Polar residues" evidence="2">
    <location>
        <begin position="136"/>
        <end position="151"/>
    </location>
</feature>
<keyword evidence="4" id="KW-1185">Reference proteome</keyword>
<feature type="compositionally biased region" description="Gly residues" evidence="2">
    <location>
        <begin position="851"/>
        <end position="868"/>
    </location>
</feature>
<accession>A0A9P8Y950</accession>
<evidence type="ECO:0008006" key="5">
    <source>
        <dbReference type="Google" id="ProtNLM"/>
    </source>
</evidence>
<dbReference type="GeneID" id="70177400"/>
<feature type="compositionally biased region" description="Basic and acidic residues" evidence="2">
    <location>
        <begin position="13"/>
        <end position="25"/>
    </location>
</feature>
<feature type="coiled-coil region" evidence="1">
    <location>
        <begin position="605"/>
        <end position="783"/>
    </location>
</feature>
<feature type="region of interest" description="Disordered" evidence="2">
    <location>
        <begin position="119"/>
        <end position="152"/>
    </location>
</feature>
<feature type="region of interest" description="Disordered" evidence="2">
    <location>
        <begin position="181"/>
        <end position="226"/>
    </location>
</feature>
<dbReference type="Proteomes" id="UP000756346">
    <property type="component" value="Unassembled WGS sequence"/>
</dbReference>
<evidence type="ECO:0000256" key="1">
    <source>
        <dbReference type="SAM" id="Coils"/>
    </source>
</evidence>
<reference evidence="3" key="1">
    <citation type="journal article" date="2021" name="Nat. Commun.">
        <title>Genetic determinants of endophytism in the Arabidopsis root mycobiome.</title>
        <authorList>
            <person name="Mesny F."/>
            <person name="Miyauchi S."/>
            <person name="Thiergart T."/>
            <person name="Pickel B."/>
            <person name="Atanasova L."/>
            <person name="Karlsson M."/>
            <person name="Huettel B."/>
            <person name="Barry K.W."/>
            <person name="Haridas S."/>
            <person name="Chen C."/>
            <person name="Bauer D."/>
            <person name="Andreopoulos W."/>
            <person name="Pangilinan J."/>
            <person name="LaButti K."/>
            <person name="Riley R."/>
            <person name="Lipzen A."/>
            <person name="Clum A."/>
            <person name="Drula E."/>
            <person name="Henrissat B."/>
            <person name="Kohler A."/>
            <person name="Grigoriev I.V."/>
            <person name="Martin F.M."/>
            <person name="Hacquard S."/>
        </authorList>
    </citation>
    <scope>NUCLEOTIDE SEQUENCE</scope>
    <source>
        <strain evidence="3">MPI-CAGE-CH-0230</strain>
    </source>
</reference>
<evidence type="ECO:0000313" key="4">
    <source>
        <dbReference type="Proteomes" id="UP000756346"/>
    </source>
</evidence>
<gene>
    <name evidence="3" type="ORF">B0I36DRAFT_109352</name>
</gene>
<proteinExistence type="predicted"/>
<comment type="caution">
    <text evidence="3">The sequence shown here is derived from an EMBL/GenBank/DDBJ whole genome shotgun (WGS) entry which is preliminary data.</text>
</comment>
<feature type="region of interest" description="Disordered" evidence="2">
    <location>
        <begin position="528"/>
        <end position="553"/>
    </location>
</feature>
<name>A0A9P8Y950_9PEZI</name>
<feature type="compositionally biased region" description="Low complexity" evidence="2">
    <location>
        <begin position="869"/>
        <end position="885"/>
    </location>
</feature>
<feature type="compositionally biased region" description="Basic and acidic residues" evidence="2">
    <location>
        <begin position="32"/>
        <end position="45"/>
    </location>
</feature>
<feature type="region of interest" description="Disordered" evidence="2">
    <location>
        <begin position="831"/>
        <end position="941"/>
    </location>
</feature>
<organism evidence="3 4">
    <name type="scientific">Microdochium trichocladiopsis</name>
    <dbReference type="NCBI Taxonomy" id="1682393"/>
    <lineage>
        <taxon>Eukaryota</taxon>
        <taxon>Fungi</taxon>
        <taxon>Dikarya</taxon>
        <taxon>Ascomycota</taxon>
        <taxon>Pezizomycotina</taxon>
        <taxon>Sordariomycetes</taxon>
        <taxon>Xylariomycetidae</taxon>
        <taxon>Xylariales</taxon>
        <taxon>Microdochiaceae</taxon>
        <taxon>Microdochium</taxon>
    </lineage>
</organism>
<evidence type="ECO:0000313" key="3">
    <source>
        <dbReference type="EMBL" id="KAH7033454.1"/>
    </source>
</evidence>
<keyword evidence="1" id="KW-0175">Coiled coil</keyword>
<dbReference type="AlphaFoldDB" id="A0A9P8Y950"/>
<dbReference type="EMBL" id="JAGTJQ010000004">
    <property type="protein sequence ID" value="KAH7033454.1"/>
    <property type="molecule type" value="Genomic_DNA"/>
</dbReference>
<sequence>MESASAGSTPISAKERLRLIRERHLGQTPERTSAERGEIAPEERQGTAPPLLEDSNNLAALQNSIAEKPEPVGILSPSLAFETAELLPKDILALDQNGQESLMPAMDLDPVTTFVQRPLQPPEAPERSLGFERSMAPQQTEPHEISNQSLQPLPDIQNVALSDLALVPEAAPTTLDPTTLTLSIEGDLDGSPSVATDDAGPLPLSHETPFGPLDSSRDETGPEADDDYPRDILLEIPTAPHEYVVTLPFFSSTRPQYNDIIRDHEQAIQQYTTCFSVTPHQQPNIGLIAKIDHMFSRLFDICDYPPFLDTLPSMTAEEITKHVVGTNPKMCFIYELLLALKEAGVGKNVVILARPGQITDMLTSVAQAGGHNLVSDGRWPRTADEASSSINIAILTTDGDLSAFSAKPDVYIVYDHTFDHGLIATQAADSPLVLVLTLVASIQHLNMRVSEKMEPLERKNFLVLAMAKAMRYIEEPDYLPGIDKPHEVAYEFAQHLQNSEYDDFHYEGQEIPDDVFQDLRQVSGSQALDTQQAADSGDATPARQSLKRTNNDYDDLASKRVRLSQPPLTGLMNHISEPLRELLGDDPTLDISDDSKVISVSVDRLETLSEMIIQLQDELRESRQRQEDFRKLSDRSKSEVDGYISSIKTIQTRYMEALKDRGTYEAECKKAQQEAEKLRSSLENSRQEASVWREKNHELTEKLKEANRSLETGENPDLARVSRLELEITEAREAVAKAERRATSANETAEYSKDVYQEASRTVLELRSENASLTQRLAELEGRASDNVVAVNQIQAQSEAKTLLRMVDEQKSIVRDREIELGRLREELRVKNGRRETRQSSVPRSPRILPGQGGAGSNNGGGGGGFGGAASSVLMSPARGHSRASGSGGITGASASSRGTSPVPPPMGVFDSSGLSAATGNNGGPLFNQVTGGGRFAHLRE</sequence>
<feature type="compositionally biased region" description="Polar residues" evidence="2">
    <location>
        <begin position="1"/>
        <end position="11"/>
    </location>
</feature>
<evidence type="ECO:0000256" key="2">
    <source>
        <dbReference type="SAM" id="MobiDB-lite"/>
    </source>
</evidence>
<feature type="region of interest" description="Disordered" evidence="2">
    <location>
        <begin position="1"/>
        <end position="57"/>
    </location>
</feature>
<feature type="compositionally biased region" description="Low complexity" evidence="2">
    <location>
        <begin position="892"/>
        <end position="901"/>
    </location>
</feature>